<sequence>MANTWIVGLDGSSGAFSALRWAAGVAELNDDRVAPVAAWHVPLPIAAMAGRRPIDFDRAGLQAEVEYQALRSIEQLDDAERVDDLRVVEGHPAPALLQLSGPGSPLVVGRRGISALKHRLLGSVSQYLVTHANGPVVVVPDDSDVKGLQRIVVGFDGSEEASAALRWAISIAPEGSDVEALVAIDVIPWLSPERVAELHPDEVEAARTRISTAADAADPDGRATRNFVLHGPRQALAEALSDADLVVVGPRGIGSVAHAVLGSVTTWLLHEAPCPIAVVPSA</sequence>
<dbReference type="CDD" id="cd00293">
    <property type="entry name" value="USP-like"/>
    <property type="match status" value="2"/>
</dbReference>
<gene>
    <name evidence="3" type="ORF">YM304_17350</name>
</gene>
<dbReference type="Proteomes" id="UP000011863">
    <property type="component" value="Chromosome"/>
</dbReference>
<evidence type="ECO:0000313" key="3">
    <source>
        <dbReference type="EMBL" id="BAN02049.1"/>
    </source>
</evidence>
<dbReference type="InterPro" id="IPR014729">
    <property type="entry name" value="Rossmann-like_a/b/a_fold"/>
</dbReference>
<evidence type="ECO:0000313" key="4">
    <source>
        <dbReference type="Proteomes" id="UP000011863"/>
    </source>
</evidence>
<dbReference type="AlphaFoldDB" id="A0A6C7EA09"/>
<dbReference type="Pfam" id="PF00582">
    <property type="entry name" value="Usp"/>
    <property type="match status" value="2"/>
</dbReference>
<dbReference type="InterPro" id="IPR006016">
    <property type="entry name" value="UspA"/>
</dbReference>
<protein>
    <recommendedName>
        <fullName evidence="2">UspA domain-containing protein</fullName>
    </recommendedName>
</protein>
<dbReference type="PANTHER" id="PTHR46553:SF3">
    <property type="entry name" value="ADENINE NUCLEOTIDE ALPHA HYDROLASES-LIKE SUPERFAMILY PROTEIN"/>
    <property type="match status" value="1"/>
</dbReference>
<dbReference type="RefSeq" id="WP_015441296.1">
    <property type="nucleotide sequence ID" value="NC_020520.1"/>
</dbReference>
<dbReference type="EMBL" id="AP012057">
    <property type="protein sequence ID" value="BAN02049.1"/>
    <property type="molecule type" value="Genomic_DNA"/>
</dbReference>
<organism evidence="3 4">
    <name type="scientific">Ilumatobacter coccineus (strain NBRC 103263 / KCTC 29153 / YM16-304)</name>
    <dbReference type="NCBI Taxonomy" id="1313172"/>
    <lineage>
        <taxon>Bacteria</taxon>
        <taxon>Bacillati</taxon>
        <taxon>Actinomycetota</taxon>
        <taxon>Acidimicrobiia</taxon>
        <taxon>Acidimicrobiales</taxon>
        <taxon>Ilumatobacteraceae</taxon>
        <taxon>Ilumatobacter</taxon>
    </lineage>
</organism>
<comment type="similarity">
    <text evidence="1">Belongs to the universal stress protein A family.</text>
</comment>
<dbReference type="PANTHER" id="PTHR46553">
    <property type="entry name" value="ADENINE NUCLEOTIDE ALPHA HYDROLASES-LIKE SUPERFAMILY PROTEIN"/>
    <property type="match status" value="1"/>
</dbReference>
<dbReference type="InterPro" id="IPR006015">
    <property type="entry name" value="Universal_stress_UspA"/>
</dbReference>
<dbReference type="Gene3D" id="3.40.50.620">
    <property type="entry name" value="HUPs"/>
    <property type="match status" value="2"/>
</dbReference>
<proteinExistence type="inferred from homology"/>
<name>A0A6C7EA09_ILUCY</name>
<dbReference type="SUPFAM" id="SSF52402">
    <property type="entry name" value="Adenine nucleotide alpha hydrolases-like"/>
    <property type="match status" value="2"/>
</dbReference>
<reference evidence="3 4" key="1">
    <citation type="journal article" date="2013" name="Int. J. Syst. Evol. Microbiol.">
        <title>Ilumatobacter nonamiense sp. nov. and Ilumatobacter coccineum sp. nov., isolated from seashore sand.</title>
        <authorList>
            <person name="Matsumoto A."/>
            <person name="Kasai H."/>
            <person name="Matsuo Y."/>
            <person name="Shizuri Y."/>
            <person name="Ichikawa N."/>
            <person name="Fujita N."/>
            <person name="Omura S."/>
            <person name="Takahashi Y."/>
        </authorList>
    </citation>
    <scope>NUCLEOTIDE SEQUENCE [LARGE SCALE GENOMIC DNA]</scope>
    <source>
        <strain evidence="4">NBRC 103263 / KCTC 29153 / YM16-304</strain>
    </source>
</reference>
<feature type="domain" description="UspA" evidence="2">
    <location>
        <begin position="149"/>
        <end position="280"/>
    </location>
</feature>
<evidence type="ECO:0000256" key="1">
    <source>
        <dbReference type="ARBA" id="ARBA00008791"/>
    </source>
</evidence>
<dbReference type="PRINTS" id="PR01438">
    <property type="entry name" value="UNVRSLSTRESS"/>
</dbReference>
<feature type="domain" description="UspA" evidence="2">
    <location>
        <begin position="6"/>
        <end position="140"/>
    </location>
</feature>
<dbReference type="OrthoDB" id="9784123at2"/>
<accession>A0A6C7EA09</accession>
<keyword evidence="4" id="KW-1185">Reference proteome</keyword>
<evidence type="ECO:0000259" key="2">
    <source>
        <dbReference type="Pfam" id="PF00582"/>
    </source>
</evidence>
<dbReference type="KEGG" id="aym:YM304_17350"/>